<dbReference type="GO" id="GO:0008206">
    <property type="term" value="P:bile acid metabolic process"/>
    <property type="evidence" value="ECO:0007669"/>
    <property type="project" value="UniProtKB-ARBA"/>
</dbReference>
<dbReference type="OrthoDB" id="9803333at2"/>
<dbReference type="SUPFAM" id="SSF51735">
    <property type="entry name" value="NAD(P)-binding Rossmann-fold domains"/>
    <property type="match status" value="1"/>
</dbReference>
<dbReference type="EMBL" id="MBTG01000023">
    <property type="protein sequence ID" value="OPH53519.1"/>
    <property type="molecule type" value="Genomic_DNA"/>
</dbReference>
<dbReference type="Pfam" id="PF13561">
    <property type="entry name" value="adh_short_C2"/>
    <property type="match status" value="1"/>
</dbReference>
<accession>A0A1V4HGH5</accession>
<dbReference type="RefSeq" id="WP_079415755.1">
    <property type="nucleotide sequence ID" value="NZ_MBTG01000023.1"/>
</dbReference>
<dbReference type="GO" id="GO:0016491">
    <property type="term" value="F:oxidoreductase activity"/>
    <property type="evidence" value="ECO:0007669"/>
    <property type="project" value="UniProtKB-KW"/>
</dbReference>
<dbReference type="FunFam" id="3.40.50.720:FF:000084">
    <property type="entry name" value="Short-chain dehydrogenase reductase"/>
    <property type="match status" value="1"/>
</dbReference>
<gene>
    <name evidence="3" type="ORF">BC351_06550</name>
</gene>
<comment type="similarity">
    <text evidence="1">Belongs to the short-chain dehydrogenases/reductases (SDR) family.</text>
</comment>
<keyword evidence="4" id="KW-1185">Reference proteome</keyword>
<reference evidence="4" key="1">
    <citation type="submission" date="2016-07" db="EMBL/GenBank/DDBJ databases">
        <authorList>
            <person name="Florea S."/>
            <person name="Webb J.S."/>
            <person name="Jaromczyk J."/>
            <person name="Schardl C.L."/>
        </authorList>
    </citation>
    <scope>NUCLEOTIDE SEQUENCE [LARGE SCALE GENOMIC DNA]</scope>
    <source>
        <strain evidence="4">CY1</strain>
    </source>
</reference>
<dbReference type="CDD" id="cd05233">
    <property type="entry name" value="SDR_c"/>
    <property type="match status" value="1"/>
</dbReference>
<name>A0A1V4HGH5_9BACL</name>
<dbReference type="NCBIfam" id="NF005559">
    <property type="entry name" value="PRK07231.1"/>
    <property type="match status" value="1"/>
</dbReference>
<dbReference type="Gene3D" id="3.40.50.720">
    <property type="entry name" value="NAD(P)-binding Rossmann-like Domain"/>
    <property type="match status" value="1"/>
</dbReference>
<dbReference type="STRING" id="1469647.BC351_06550"/>
<proteinExistence type="inferred from homology"/>
<dbReference type="AlphaFoldDB" id="A0A1V4HGH5"/>
<sequence>MKRFQDKVVIVTGGAGGIGEATARLFAGEGAKVVIADYSDKGKGISRALNGRGMDSFFIQTDVTNEESVMQMVETTVRRYGRLDVLFANAGVASDGPTDQVDYEVWQKIIQVNLSGVFLCNKHAIKQMLVQGDGGAIVNCGSVHSFVGKARVSAYASAKGGVHMLTRSSAAAYAAKGIRVNTVCPGYIETSLISGIPEEMLRYLQSQHPIGRLGTTEEVAKAVLFLASGDASFITGASLLVDGGYTAV</sequence>
<dbReference type="PRINTS" id="PR00081">
    <property type="entry name" value="GDHRDH"/>
</dbReference>
<dbReference type="InterPro" id="IPR036291">
    <property type="entry name" value="NAD(P)-bd_dom_sf"/>
</dbReference>
<dbReference type="InterPro" id="IPR002347">
    <property type="entry name" value="SDR_fam"/>
</dbReference>
<keyword evidence="2" id="KW-0560">Oxidoreductase</keyword>
<protein>
    <submittedName>
        <fullName evidence="3">Short-chain dehydrogenase</fullName>
    </submittedName>
</protein>
<comment type="caution">
    <text evidence="3">The sequence shown here is derived from an EMBL/GenBank/DDBJ whole genome shotgun (WGS) entry which is preliminary data.</text>
</comment>
<evidence type="ECO:0000313" key="4">
    <source>
        <dbReference type="Proteomes" id="UP000190626"/>
    </source>
</evidence>
<dbReference type="PRINTS" id="PR00080">
    <property type="entry name" value="SDRFAMILY"/>
</dbReference>
<evidence type="ECO:0000313" key="3">
    <source>
        <dbReference type="EMBL" id="OPH53519.1"/>
    </source>
</evidence>
<dbReference type="Proteomes" id="UP000190626">
    <property type="component" value="Unassembled WGS sequence"/>
</dbReference>
<dbReference type="PANTHER" id="PTHR24321">
    <property type="entry name" value="DEHYDROGENASES, SHORT CHAIN"/>
    <property type="match status" value="1"/>
</dbReference>
<evidence type="ECO:0000256" key="1">
    <source>
        <dbReference type="ARBA" id="ARBA00006484"/>
    </source>
</evidence>
<organism evidence="3 4">
    <name type="scientific">Paenibacillus ferrarius</name>
    <dbReference type="NCBI Taxonomy" id="1469647"/>
    <lineage>
        <taxon>Bacteria</taxon>
        <taxon>Bacillati</taxon>
        <taxon>Bacillota</taxon>
        <taxon>Bacilli</taxon>
        <taxon>Bacillales</taxon>
        <taxon>Paenibacillaceae</taxon>
        <taxon>Paenibacillus</taxon>
    </lineage>
</organism>
<evidence type="ECO:0000256" key="2">
    <source>
        <dbReference type="ARBA" id="ARBA00023002"/>
    </source>
</evidence>
<dbReference type="PANTHER" id="PTHR24321:SF11">
    <property type="entry name" value="BLR0893 PROTEIN"/>
    <property type="match status" value="1"/>
</dbReference>